<accession>A0ABS9IMD7</accession>
<dbReference type="Gene3D" id="3.40.50.150">
    <property type="entry name" value="Vaccinia Virus protein VP39"/>
    <property type="match status" value="1"/>
</dbReference>
<dbReference type="CDD" id="cd02440">
    <property type="entry name" value="AdoMet_MTases"/>
    <property type="match status" value="1"/>
</dbReference>
<protein>
    <submittedName>
        <fullName evidence="1">Class I SAM-dependent methyltransferase</fullName>
    </submittedName>
</protein>
<comment type="caution">
    <text evidence="1">The sequence shown here is derived from an EMBL/GenBank/DDBJ whole genome shotgun (WGS) entry which is preliminary data.</text>
</comment>
<name>A0ABS9IMD7_9FLAO</name>
<proteinExistence type="predicted"/>
<evidence type="ECO:0000313" key="2">
    <source>
        <dbReference type="Proteomes" id="UP001200022"/>
    </source>
</evidence>
<keyword evidence="1" id="KW-0489">Methyltransferase</keyword>
<dbReference type="InterPro" id="IPR029063">
    <property type="entry name" value="SAM-dependent_MTases_sf"/>
</dbReference>
<organism evidence="1 2">
    <name type="scientific">Flaviramulus multivorans</name>
    <dbReference type="NCBI Taxonomy" id="1304750"/>
    <lineage>
        <taxon>Bacteria</taxon>
        <taxon>Pseudomonadati</taxon>
        <taxon>Bacteroidota</taxon>
        <taxon>Flavobacteriia</taxon>
        <taxon>Flavobacteriales</taxon>
        <taxon>Flavobacteriaceae</taxon>
        <taxon>Flaviramulus</taxon>
    </lineage>
</organism>
<reference evidence="1 2" key="1">
    <citation type="submission" date="2022-01" db="EMBL/GenBank/DDBJ databases">
        <title>Draft genome sequence of Sabulilitoribacter multivorans KCTC 32326.</title>
        <authorList>
            <person name="Oh J.-S."/>
        </authorList>
    </citation>
    <scope>NUCLEOTIDE SEQUENCE [LARGE SCALE GENOMIC DNA]</scope>
    <source>
        <strain evidence="1 2">M-M16</strain>
    </source>
</reference>
<keyword evidence="2" id="KW-1185">Reference proteome</keyword>
<dbReference type="PANTHER" id="PTHR43861">
    <property type="entry name" value="TRANS-ACONITATE 2-METHYLTRANSFERASE-RELATED"/>
    <property type="match status" value="1"/>
</dbReference>
<dbReference type="SUPFAM" id="SSF53335">
    <property type="entry name" value="S-adenosyl-L-methionine-dependent methyltransferases"/>
    <property type="match status" value="1"/>
</dbReference>
<dbReference type="RefSeq" id="WP_237232497.1">
    <property type="nucleotide sequence ID" value="NZ_JAKKDV010000008.1"/>
</dbReference>
<dbReference type="Proteomes" id="UP001200022">
    <property type="component" value="Unassembled WGS sequence"/>
</dbReference>
<sequence length="217" mass="25610">MDYENKPKGYYDNVRLEMLQFLPNDAKRVLDVGCGNGAFAEIIKEKNKAEVWGIEYMKTHGVEAHKKLDNVYIGKCEDFVESLPDNYFDVIYCNDVLEHLVDPYWVLEILKKKLSNGGIVISSLPNVRFYKTFMRLLINKDWRYEDYGVMDRTHLRFFTKKSIKRMYEELGFEVVKHIGINKSKSIKPYLFHLLTFFTQLDMQYVQFATVAKIADEK</sequence>
<dbReference type="GO" id="GO:0032259">
    <property type="term" value="P:methylation"/>
    <property type="evidence" value="ECO:0007669"/>
    <property type="project" value="UniProtKB-KW"/>
</dbReference>
<dbReference type="Pfam" id="PF13489">
    <property type="entry name" value="Methyltransf_23"/>
    <property type="match status" value="1"/>
</dbReference>
<keyword evidence="1" id="KW-0808">Transferase</keyword>
<evidence type="ECO:0000313" key="1">
    <source>
        <dbReference type="EMBL" id="MCF7561766.1"/>
    </source>
</evidence>
<gene>
    <name evidence="1" type="ORF">L3X39_14060</name>
</gene>
<dbReference type="GO" id="GO:0008168">
    <property type="term" value="F:methyltransferase activity"/>
    <property type="evidence" value="ECO:0007669"/>
    <property type="project" value="UniProtKB-KW"/>
</dbReference>
<dbReference type="EMBL" id="JAKKDV010000008">
    <property type="protein sequence ID" value="MCF7561766.1"/>
    <property type="molecule type" value="Genomic_DNA"/>
</dbReference>